<evidence type="ECO:0000313" key="5">
    <source>
        <dbReference type="Proteomes" id="UP001181355"/>
    </source>
</evidence>
<dbReference type="CDD" id="cd03809">
    <property type="entry name" value="GT4_MtfB-like"/>
    <property type="match status" value="1"/>
</dbReference>
<dbReference type="Gene3D" id="3.40.50.2000">
    <property type="entry name" value="Glycogen Phosphorylase B"/>
    <property type="match status" value="3"/>
</dbReference>
<dbReference type="EMBL" id="CP133720">
    <property type="protein sequence ID" value="WMW81066.1"/>
    <property type="molecule type" value="Genomic_DNA"/>
</dbReference>
<proteinExistence type="predicted"/>
<evidence type="ECO:0000256" key="1">
    <source>
        <dbReference type="ARBA" id="ARBA00022679"/>
    </source>
</evidence>
<dbReference type="GO" id="GO:0016757">
    <property type="term" value="F:glycosyltransferase activity"/>
    <property type="evidence" value="ECO:0007669"/>
    <property type="project" value="UniProtKB-KW"/>
</dbReference>
<dbReference type="Proteomes" id="UP001181355">
    <property type="component" value="Chromosome"/>
</dbReference>
<dbReference type="EC" id="2.4.-.-" evidence="4"/>
<dbReference type="InterPro" id="IPR001296">
    <property type="entry name" value="Glyco_trans_1"/>
</dbReference>
<feature type="domain" description="Glycosyl transferase family 1" evidence="2">
    <location>
        <begin position="623"/>
        <end position="796"/>
    </location>
</feature>
<dbReference type="InterPro" id="IPR028098">
    <property type="entry name" value="Glyco_trans_4-like_N"/>
</dbReference>
<accession>A0ABY9RIL9</accession>
<keyword evidence="5" id="KW-1185">Reference proteome</keyword>
<organism evidence="4 5">
    <name type="scientific">Undibacterium cyanobacteriorum</name>
    <dbReference type="NCBI Taxonomy" id="3073561"/>
    <lineage>
        <taxon>Bacteria</taxon>
        <taxon>Pseudomonadati</taxon>
        <taxon>Pseudomonadota</taxon>
        <taxon>Betaproteobacteria</taxon>
        <taxon>Burkholderiales</taxon>
        <taxon>Oxalobacteraceae</taxon>
        <taxon>Undibacterium</taxon>
    </lineage>
</organism>
<evidence type="ECO:0000313" key="4">
    <source>
        <dbReference type="EMBL" id="WMW81066.1"/>
    </source>
</evidence>
<evidence type="ECO:0000259" key="3">
    <source>
        <dbReference type="Pfam" id="PF13439"/>
    </source>
</evidence>
<dbReference type="RefSeq" id="WP_309482556.1">
    <property type="nucleotide sequence ID" value="NZ_CP133720.1"/>
</dbReference>
<protein>
    <submittedName>
        <fullName evidence="4">Glycosyltransferase</fullName>
        <ecNumber evidence="4">2.4.-.-</ecNumber>
    </submittedName>
</protein>
<dbReference type="Pfam" id="PF13439">
    <property type="entry name" value="Glyco_transf_4"/>
    <property type="match status" value="1"/>
</dbReference>
<feature type="domain" description="Glycosyltransferase subfamily 4-like N-terminal" evidence="3">
    <location>
        <begin position="18"/>
        <end position="203"/>
    </location>
</feature>
<dbReference type="PANTHER" id="PTHR46401">
    <property type="entry name" value="GLYCOSYLTRANSFERASE WBBK-RELATED"/>
    <property type="match status" value="1"/>
</dbReference>
<dbReference type="SUPFAM" id="SSF53756">
    <property type="entry name" value="UDP-Glycosyltransferase/glycogen phosphorylase"/>
    <property type="match status" value="2"/>
</dbReference>
<dbReference type="Pfam" id="PF00534">
    <property type="entry name" value="Glycos_transf_1"/>
    <property type="match status" value="2"/>
</dbReference>
<reference evidence="4" key="1">
    <citation type="submission" date="2023-09" db="EMBL/GenBank/DDBJ databases">
        <title>Undibacterium sp. 20NA77.5 isolated from freshwater.</title>
        <authorList>
            <person name="Le V."/>
            <person name="Ko S.-R."/>
            <person name="Ahn C.-Y."/>
            <person name="Oh H.-M."/>
        </authorList>
    </citation>
    <scope>NUCLEOTIDE SEQUENCE</scope>
    <source>
        <strain evidence="4">20NA77.5</strain>
    </source>
</reference>
<keyword evidence="4" id="KW-0328">Glycosyltransferase</keyword>
<evidence type="ECO:0000259" key="2">
    <source>
        <dbReference type="Pfam" id="PF00534"/>
    </source>
</evidence>
<name>A0ABY9RIL9_9BURK</name>
<dbReference type="CDD" id="cd03801">
    <property type="entry name" value="GT4_PimA-like"/>
    <property type="match status" value="1"/>
</dbReference>
<gene>
    <name evidence="4" type="ORF">RF679_02000</name>
</gene>
<feature type="domain" description="Glycosyl transferase family 1" evidence="2">
    <location>
        <begin position="225"/>
        <end position="381"/>
    </location>
</feature>
<dbReference type="PANTHER" id="PTHR46401:SF2">
    <property type="entry name" value="GLYCOSYLTRANSFERASE WBBK-RELATED"/>
    <property type="match status" value="1"/>
</dbReference>
<sequence>MRLLIDLQACQSSSSRTRGIGRYSIELAKAMVRQGAQHDIHLLLNASFTEAVREIRQIFAGQILPQNIHVWQGVLPCNELDSANTWRLRANELIREQAIREIGPDIVHISSLFEGLSDDAVVSVPAMNAGRIPVAVTLYDLIPLINAKTYLENQQVRAWYYRKAQSLKRADLLLAISESSRQEGIKYLFSPADRVVNISSAVDQRFQLNTDETSEFAEIRHKYGLHREFVMYTGGIDLRKNIEGLIAAYAQLPSEQRKAHQLAIVCSVHERDRERLTALAATLGLASDELVLTGFVPDQDLPKLYHACKLFVFPSWHEGFGLPALEAMSCGAPVIAANTSSLPEVVEWSEAMFDPRDIYAMRAKMQQALEDATFREQLVKSGLVQAKKFSWDASARTALNALQACLEQHQSQRVDVVNQARPRMAYVSPIPPAQSGIADYSAELLPELAAHYDIHIITEQSEQSKQSGASDPWLAANFPLRSPAWFVEHADQFDRVLYHFGNSMFHEFMLDLMRLHPGVVVLHDFYHSGLLAHLDFTAKRPGIWDQALFYSHGFAATLKKATVSDLSQAIWEFPSNHEVLERALGIVVHSEFSKALGRAWYGPAVTKEWKHVPFLRVMPQQIDRTKARAELGVSEDDFLVCSFGILGPTKLNQDLLDAWLASPLSQDTRCKLIFVGKHDDGAYGEKMLETIERAGLQDRVTITGFADLDLFRRYLSAANVAVQLRSLSRGETSGTVFDCLAYGIPTIINKNGAMAELPDGPLIRIEEQFAVADLSDQLQRLWESVELREQYSVAAQQYIEQHHAPSEIGLRYRDAVEDFYLNGAGAALRSTMRNIACLEHPRTEHDVMGVANALEQNRISSRRRRLLLSMNELAQHHGQEHQQQNARIKDFILQLLERLPKDVMLLPMKAELTTDIRIAAQDLADYLDLQLAVAPTFDLEPVQVGPVDMILNFVADSSESIQWAHELELLAQVQGAIYQGVKLPETEDDVAQILQTILSVLNESSF</sequence>
<keyword evidence="1 4" id="KW-0808">Transferase</keyword>